<protein>
    <submittedName>
        <fullName evidence="2">Uncharacterized protein</fullName>
    </submittedName>
</protein>
<dbReference type="AlphaFoldDB" id="D1ADQ7"/>
<accession>D1ADQ7</accession>
<organism evidence="2 3">
    <name type="scientific">Thermomonospora curvata (strain ATCC 19995 / DSM 43183 / JCM 3096 / KCTC 9072 / NBRC 15933 / NCIMB 10081 / Henssen B9)</name>
    <dbReference type="NCBI Taxonomy" id="471852"/>
    <lineage>
        <taxon>Bacteria</taxon>
        <taxon>Bacillati</taxon>
        <taxon>Actinomycetota</taxon>
        <taxon>Actinomycetes</taxon>
        <taxon>Streptosporangiales</taxon>
        <taxon>Thermomonosporaceae</taxon>
        <taxon>Thermomonospora</taxon>
    </lineage>
</organism>
<feature type="compositionally biased region" description="Polar residues" evidence="1">
    <location>
        <begin position="17"/>
        <end position="32"/>
    </location>
</feature>
<dbReference type="Proteomes" id="UP000001918">
    <property type="component" value="Chromosome"/>
</dbReference>
<name>D1ADQ7_THECD</name>
<keyword evidence="3" id="KW-1185">Reference proteome</keyword>
<feature type="compositionally biased region" description="Basic and acidic residues" evidence="1">
    <location>
        <begin position="1"/>
        <end position="16"/>
    </location>
</feature>
<dbReference type="KEGG" id="tcu:Tcur_1948"/>
<feature type="region of interest" description="Disordered" evidence="1">
    <location>
        <begin position="1"/>
        <end position="32"/>
    </location>
</feature>
<evidence type="ECO:0000256" key="1">
    <source>
        <dbReference type="SAM" id="MobiDB-lite"/>
    </source>
</evidence>
<reference evidence="2 3" key="1">
    <citation type="journal article" date="2011" name="Stand. Genomic Sci.">
        <title>Complete genome sequence of Thermomonospora curvata type strain (B9).</title>
        <authorList>
            <person name="Chertkov O."/>
            <person name="Sikorski J."/>
            <person name="Nolan M."/>
            <person name="Lapidus A."/>
            <person name="Lucas S."/>
            <person name="Del Rio T.G."/>
            <person name="Tice H."/>
            <person name="Cheng J.F."/>
            <person name="Goodwin L."/>
            <person name="Pitluck S."/>
            <person name="Liolios K."/>
            <person name="Ivanova N."/>
            <person name="Mavromatis K."/>
            <person name="Mikhailova N."/>
            <person name="Ovchinnikova G."/>
            <person name="Pati A."/>
            <person name="Chen A."/>
            <person name="Palaniappan K."/>
            <person name="Djao O.D."/>
            <person name="Land M."/>
            <person name="Hauser L."/>
            <person name="Chang Y.J."/>
            <person name="Jeffries C.D."/>
            <person name="Brettin T."/>
            <person name="Han C."/>
            <person name="Detter J.C."/>
            <person name="Rohde M."/>
            <person name="Goker M."/>
            <person name="Woyke T."/>
            <person name="Bristow J."/>
            <person name="Eisen J.A."/>
            <person name="Markowitz V."/>
            <person name="Hugenholtz P."/>
            <person name="Klenk H.P."/>
            <person name="Kyrpides N.C."/>
        </authorList>
    </citation>
    <scope>NUCLEOTIDE SEQUENCE [LARGE SCALE GENOMIC DNA]</scope>
    <source>
        <strain evidence="3">ATCC 19995 / DSM 43183 / JCM 3096 / KCTC 9072 / NBRC 15933 / NCIMB 10081 / Henssen B9</strain>
    </source>
</reference>
<gene>
    <name evidence="2" type="ordered locus">Tcur_1948</name>
</gene>
<dbReference type="EMBL" id="CP001738">
    <property type="protein sequence ID" value="ACY97517.1"/>
    <property type="molecule type" value="Genomic_DNA"/>
</dbReference>
<proteinExistence type="predicted"/>
<sequence>MRNVHVWDADDNDRQDWSTVTSDMTNRAAQTA</sequence>
<evidence type="ECO:0000313" key="2">
    <source>
        <dbReference type="EMBL" id="ACY97517.1"/>
    </source>
</evidence>
<evidence type="ECO:0000313" key="3">
    <source>
        <dbReference type="Proteomes" id="UP000001918"/>
    </source>
</evidence>
<dbReference type="HOGENOM" id="CLU_3391847_0_0_11"/>